<accession>A0A2K9N863</accession>
<evidence type="ECO:0000313" key="1">
    <source>
        <dbReference type="EMBL" id="AUN29274.1"/>
    </source>
</evidence>
<name>A0A2K9N863_9PROT</name>
<dbReference type="KEGG" id="ncb:C0V82_02680"/>
<dbReference type="AlphaFoldDB" id="A0A2K9N863"/>
<evidence type="ECO:0000313" key="2">
    <source>
        <dbReference type="Proteomes" id="UP000234752"/>
    </source>
</evidence>
<dbReference type="Proteomes" id="UP000234752">
    <property type="component" value="Chromosome eg_1"/>
</dbReference>
<sequence>MFVADNAGLPPAGEVTITSLPVIGGEIKILPFPMPGDDGVVTIMPVEDGQMTILPYPLPTDDGVFTILPFPMPGDGVFNILPVDFDFSAVSSITLGEFNFGALDWNALLPAEFVQLAGFGFQSFSVLDGVVSLTLLDGSIFELSLGATEPVSVDGIEGGRLMVDPSTLTGALLDGFNAGWI</sequence>
<proteinExistence type="predicted"/>
<keyword evidence="2" id="KW-1185">Reference proteome</keyword>
<gene>
    <name evidence="1" type="ORF">C0V82_02680</name>
</gene>
<organism evidence="1 2">
    <name type="scientific">Niveispirillum cyanobacteriorum</name>
    <dbReference type="NCBI Taxonomy" id="1612173"/>
    <lineage>
        <taxon>Bacteria</taxon>
        <taxon>Pseudomonadati</taxon>
        <taxon>Pseudomonadota</taxon>
        <taxon>Alphaproteobacteria</taxon>
        <taxon>Rhodospirillales</taxon>
        <taxon>Azospirillaceae</taxon>
        <taxon>Niveispirillum</taxon>
    </lineage>
</organism>
<dbReference type="RefSeq" id="WP_102111015.1">
    <property type="nucleotide sequence ID" value="NZ_BMGN01000004.1"/>
</dbReference>
<dbReference type="OrthoDB" id="8478268at2"/>
<protein>
    <submittedName>
        <fullName evidence="1">Uncharacterized protein</fullName>
    </submittedName>
</protein>
<dbReference type="EMBL" id="CP025611">
    <property type="protein sequence ID" value="AUN29274.1"/>
    <property type="molecule type" value="Genomic_DNA"/>
</dbReference>
<reference evidence="1 2" key="1">
    <citation type="submission" date="2017-12" db="EMBL/GenBank/DDBJ databases">
        <title>Genomes of bacteria within cyanobacterial aggregates.</title>
        <authorList>
            <person name="Cai H."/>
        </authorList>
    </citation>
    <scope>NUCLEOTIDE SEQUENCE [LARGE SCALE GENOMIC DNA]</scope>
    <source>
        <strain evidence="1 2">TH16</strain>
    </source>
</reference>